<name>A0A7S0RR27_9CHLO</name>
<dbReference type="Pfam" id="PF00355">
    <property type="entry name" value="Rieske"/>
    <property type="match status" value="1"/>
</dbReference>
<dbReference type="SUPFAM" id="SSF55961">
    <property type="entry name" value="Bet v1-like"/>
    <property type="match status" value="1"/>
</dbReference>
<keyword evidence="3" id="KW-0934">Plastid</keyword>
<dbReference type="GO" id="GO:0051537">
    <property type="term" value="F:2 iron, 2 sulfur cluster binding"/>
    <property type="evidence" value="ECO:0007669"/>
    <property type="project" value="UniProtKB-KW"/>
</dbReference>
<evidence type="ECO:0000256" key="3">
    <source>
        <dbReference type="ARBA" id="ARBA00022640"/>
    </source>
</evidence>
<dbReference type="PANTHER" id="PTHR21266">
    <property type="entry name" value="IRON-SULFUR DOMAIN CONTAINING PROTEIN"/>
    <property type="match status" value="1"/>
</dbReference>
<evidence type="ECO:0000256" key="6">
    <source>
        <dbReference type="ARBA" id="ARBA00022946"/>
    </source>
</evidence>
<keyword evidence="6" id="KW-0809">Transit peptide</keyword>
<keyword evidence="5" id="KW-0479">Metal-binding</keyword>
<dbReference type="Gene3D" id="2.102.10.10">
    <property type="entry name" value="Rieske [2Fe-2S] iron-sulphur domain"/>
    <property type="match status" value="1"/>
</dbReference>
<dbReference type="InterPro" id="IPR013626">
    <property type="entry name" value="PaO"/>
</dbReference>
<dbReference type="GO" id="GO:0009507">
    <property type="term" value="C:chloroplast"/>
    <property type="evidence" value="ECO:0007669"/>
    <property type="project" value="UniProtKB-SubCell"/>
</dbReference>
<dbReference type="InterPro" id="IPR036922">
    <property type="entry name" value="Rieske_2Fe-2S_sf"/>
</dbReference>
<feature type="region of interest" description="Disordered" evidence="10">
    <location>
        <begin position="210"/>
        <end position="244"/>
    </location>
</feature>
<feature type="coiled-coil region" evidence="9">
    <location>
        <begin position="161"/>
        <end position="209"/>
    </location>
</feature>
<dbReference type="GO" id="GO:0046872">
    <property type="term" value="F:metal ion binding"/>
    <property type="evidence" value="ECO:0007669"/>
    <property type="project" value="UniProtKB-KW"/>
</dbReference>
<sequence>MQALGGLTGKAQVAIRPSCNRQRVPVVAAVKDGSEDSGLKDLKDPESKFRRFGPNFGARYKIDAPMQWLEDAPRVRVRSMEDRKLEELLEVAVLNARLSGDVDPWKARRRLDYLKLRRRNWEAIYHFVSETDAVVTLELIEEANRKVEEALMESNQGRTSVHAMQKKLMSLQQEVEQAANKLATTQAKVEQNLRRVNQLKAEAAKLERLKAAAPSASASKGSSATLTKEAPATRPGDATPSTSYASAAAAATAALKAASKSRPGRGLQSSLEMEDALRNFWYPAEFSKKLGPNMMVPFDLFGEPWVMFRDERGQAACIKDSCAHRSCPLSLGKVIDGQVQCAYHGWEFNAEGTCTKMPSTAFCRNVAVASLPCVEKDGFIWVWPGDGLPDEVPDFLAPPKGYKVHAEIFVDVPVEHGLLVENLLDLAHAPFTHTTTFARGWPVPDAVRFNATKMLSGNWDPYPIDMSFHPPCVTESLIGLAKPGQVERGSSARACKNHLHQVHVCMPARKGHTRLLYRMSLDFMNWLQYIPFIDQFWVKIAAQVLGEDLVLVTGQQDRMQRGDDTWANPMAYDKLAVRYRRWRNSVAAGDLEESKCHAAAARMSAGTLFTDDGCEVTSAVEFYSQAAPEALISVDEEARILNIRQNP</sequence>
<evidence type="ECO:0000256" key="8">
    <source>
        <dbReference type="ARBA" id="ARBA00023014"/>
    </source>
</evidence>
<evidence type="ECO:0000256" key="10">
    <source>
        <dbReference type="SAM" id="MobiDB-lite"/>
    </source>
</evidence>
<dbReference type="Pfam" id="PF08417">
    <property type="entry name" value="PaO"/>
    <property type="match status" value="1"/>
</dbReference>
<accession>A0A7S0RR27</accession>
<dbReference type="CDD" id="cd04337">
    <property type="entry name" value="Rieske_RO_Alpha_Cao"/>
    <property type="match status" value="1"/>
</dbReference>
<dbReference type="AlphaFoldDB" id="A0A7S0RR27"/>
<evidence type="ECO:0000259" key="11">
    <source>
        <dbReference type="PROSITE" id="PS51296"/>
    </source>
</evidence>
<feature type="domain" description="Rieske" evidence="11">
    <location>
        <begin position="281"/>
        <end position="382"/>
    </location>
</feature>
<dbReference type="EMBL" id="HBFB01021294">
    <property type="protein sequence ID" value="CAD8684785.1"/>
    <property type="molecule type" value="Transcribed_RNA"/>
</dbReference>
<dbReference type="PROSITE" id="PS51296">
    <property type="entry name" value="RIESKE"/>
    <property type="match status" value="1"/>
</dbReference>
<evidence type="ECO:0000256" key="2">
    <source>
        <dbReference type="ARBA" id="ARBA00022528"/>
    </source>
</evidence>
<protein>
    <recommendedName>
        <fullName evidence="11">Rieske domain-containing protein</fullName>
    </recommendedName>
</protein>
<evidence type="ECO:0000313" key="12">
    <source>
        <dbReference type="EMBL" id="CAD8684785.1"/>
    </source>
</evidence>
<keyword evidence="4" id="KW-0001">2Fe-2S</keyword>
<keyword evidence="7" id="KW-0408">Iron</keyword>
<dbReference type="GO" id="GO:0010277">
    <property type="term" value="F:chlorophyllide a oxygenase activity"/>
    <property type="evidence" value="ECO:0007669"/>
    <property type="project" value="InterPro"/>
</dbReference>
<gene>
    <name evidence="12" type="ORF">CLEI1391_LOCUS11979</name>
</gene>
<keyword evidence="2" id="KW-0150">Chloroplast</keyword>
<dbReference type="InterPro" id="IPR017941">
    <property type="entry name" value="Rieske_2Fe-2S"/>
</dbReference>
<dbReference type="InterPro" id="IPR050584">
    <property type="entry name" value="Cholesterol_7-desaturase"/>
</dbReference>
<dbReference type="SUPFAM" id="SSF50022">
    <property type="entry name" value="ISP domain"/>
    <property type="match status" value="1"/>
</dbReference>
<evidence type="ECO:0000256" key="4">
    <source>
        <dbReference type="ARBA" id="ARBA00022714"/>
    </source>
</evidence>
<comment type="subcellular location">
    <subcellularLocation>
        <location evidence="1">Plastid</location>
        <location evidence="1">Chloroplast</location>
    </subcellularLocation>
</comment>
<evidence type="ECO:0000256" key="1">
    <source>
        <dbReference type="ARBA" id="ARBA00004229"/>
    </source>
</evidence>
<proteinExistence type="predicted"/>
<keyword evidence="9" id="KW-0175">Coiled coil</keyword>
<keyword evidence="8" id="KW-0411">Iron-sulfur</keyword>
<dbReference type="PANTHER" id="PTHR21266:SF19">
    <property type="entry name" value="CHLOROPHYLLIDE A OXYGENASE, CHLOROPLASTIC"/>
    <property type="match status" value="1"/>
</dbReference>
<reference evidence="12" key="1">
    <citation type="submission" date="2021-01" db="EMBL/GenBank/DDBJ databases">
        <authorList>
            <person name="Corre E."/>
            <person name="Pelletier E."/>
            <person name="Niang G."/>
            <person name="Scheremetjew M."/>
            <person name="Finn R."/>
            <person name="Kale V."/>
            <person name="Holt S."/>
            <person name="Cochrane G."/>
            <person name="Meng A."/>
            <person name="Brown T."/>
            <person name="Cohen L."/>
        </authorList>
    </citation>
    <scope>NUCLEOTIDE SEQUENCE</scope>
    <source>
        <strain evidence="12">SAG 11-49</strain>
    </source>
</reference>
<evidence type="ECO:0000256" key="7">
    <source>
        <dbReference type="ARBA" id="ARBA00023004"/>
    </source>
</evidence>
<organism evidence="12">
    <name type="scientific">Chlamydomonas leiostraca</name>
    <dbReference type="NCBI Taxonomy" id="1034604"/>
    <lineage>
        <taxon>Eukaryota</taxon>
        <taxon>Viridiplantae</taxon>
        <taxon>Chlorophyta</taxon>
        <taxon>core chlorophytes</taxon>
        <taxon>Chlorophyceae</taxon>
        <taxon>CS clade</taxon>
        <taxon>Chlamydomonadales</taxon>
        <taxon>Chlamydomonadaceae</taxon>
        <taxon>Chlamydomonas</taxon>
    </lineage>
</organism>
<dbReference type="Gene3D" id="3.90.380.10">
    <property type="entry name" value="Naphthalene 1,2-dioxygenase Alpha Subunit, Chain A, domain 1"/>
    <property type="match status" value="1"/>
</dbReference>
<evidence type="ECO:0000256" key="9">
    <source>
        <dbReference type="SAM" id="Coils"/>
    </source>
</evidence>
<evidence type="ECO:0000256" key="5">
    <source>
        <dbReference type="ARBA" id="ARBA00022723"/>
    </source>
</evidence>
<feature type="compositionally biased region" description="Low complexity" evidence="10">
    <location>
        <begin position="211"/>
        <end position="224"/>
    </location>
</feature>